<accession>A0A2Z7B1M0</accession>
<evidence type="ECO:0000313" key="2">
    <source>
        <dbReference type="Proteomes" id="UP000250235"/>
    </source>
</evidence>
<sequence>MNLPPSAGVHDHRLLPPYLFFFYGFHLELIKLLTDSSSSSSTSSTINPTELYPELVKALFFSMHQLNQDP</sequence>
<keyword evidence="2" id="KW-1185">Reference proteome</keyword>
<dbReference type="AlphaFoldDB" id="A0A2Z7B1M0"/>
<proteinExistence type="predicted"/>
<organism evidence="1 2">
    <name type="scientific">Dorcoceras hygrometricum</name>
    <dbReference type="NCBI Taxonomy" id="472368"/>
    <lineage>
        <taxon>Eukaryota</taxon>
        <taxon>Viridiplantae</taxon>
        <taxon>Streptophyta</taxon>
        <taxon>Embryophyta</taxon>
        <taxon>Tracheophyta</taxon>
        <taxon>Spermatophyta</taxon>
        <taxon>Magnoliopsida</taxon>
        <taxon>eudicotyledons</taxon>
        <taxon>Gunneridae</taxon>
        <taxon>Pentapetalae</taxon>
        <taxon>asterids</taxon>
        <taxon>lamiids</taxon>
        <taxon>Lamiales</taxon>
        <taxon>Gesneriaceae</taxon>
        <taxon>Didymocarpoideae</taxon>
        <taxon>Trichosporeae</taxon>
        <taxon>Loxocarpinae</taxon>
        <taxon>Dorcoceras</taxon>
    </lineage>
</organism>
<dbReference type="Proteomes" id="UP000250235">
    <property type="component" value="Unassembled WGS sequence"/>
</dbReference>
<gene>
    <name evidence="1" type="ORF">F511_27269</name>
</gene>
<name>A0A2Z7B1M0_9LAMI</name>
<dbReference type="EMBL" id="KV010659">
    <property type="protein sequence ID" value="KZV27150.1"/>
    <property type="molecule type" value="Genomic_DNA"/>
</dbReference>
<protein>
    <submittedName>
        <fullName evidence="1">Uncharacterized protein</fullName>
    </submittedName>
</protein>
<evidence type="ECO:0000313" key="1">
    <source>
        <dbReference type="EMBL" id="KZV27150.1"/>
    </source>
</evidence>
<reference evidence="1 2" key="1">
    <citation type="journal article" date="2015" name="Proc. Natl. Acad. Sci. U.S.A.">
        <title>The resurrection genome of Boea hygrometrica: A blueprint for survival of dehydration.</title>
        <authorList>
            <person name="Xiao L."/>
            <person name="Yang G."/>
            <person name="Zhang L."/>
            <person name="Yang X."/>
            <person name="Zhao S."/>
            <person name="Ji Z."/>
            <person name="Zhou Q."/>
            <person name="Hu M."/>
            <person name="Wang Y."/>
            <person name="Chen M."/>
            <person name="Xu Y."/>
            <person name="Jin H."/>
            <person name="Xiao X."/>
            <person name="Hu G."/>
            <person name="Bao F."/>
            <person name="Hu Y."/>
            <person name="Wan P."/>
            <person name="Li L."/>
            <person name="Deng X."/>
            <person name="Kuang T."/>
            <person name="Xiang C."/>
            <person name="Zhu J.K."/>
            <person name="Oliver M.J."/>
            <person name="He Y."/>
        </authorList>
    </citation>
    <scope>NUCLEOTIDE SEQUENCE [LARGE SCALE GENOMIC DNA]</scope>
    <source>
        <strain evidence="2">cv. XS01</strain>
    </source>
</reference>